<evidence type="ECO:0000313" key="1">
    <source>
        <dbReference type="EMBL" id="GAG47611.1"/>
    </source>
</evidence>
<dbReference type="InterPro" id="IPR029063">
    <property type="entry name" value="SAM-dependent_MTases_sf"/>
</dbReference>
<gene>
    <name evidence="1" type="ORF">S01H1_85129</name>
</gene>
<organism evidence="1">
    <name type="scientific">marine sediment metagenome</name>
    <dbReference type="NCBI Taxonomy" id="412755"/>
    <lineage>
        <taxon>unclassified sequences</taxon>
        <taxon>metagenomes</taxon>
        <taxon>ecological metagenomes</taxon>
    </lineage>
</organism>
<protein>
    <submittedName>
        <fullName evidence="1">Uncharacterized protein</fullName>
    </submittedName>
</protein>
<name>X0ZGY0_9ZZZZ</name>
<proteinExistence type="predicted"/>
<dbReference type="EMBL" id="BARS01058343">
    <property type="protein sequence ID" value="GAG47611.1"/>
    <property type="molecule type" value="Genomic_DNA"/>
</dbReference>
<reference evidence="1" key="1">
    <citation type="journal article" date="2014" name="Front. Microbiol.">
        <title>High frequency of phylogenetically diverse reductive dehalogenase-homologous genes in deep subseafloor sedimentary metagenomes.</title>
        <authorList>
            <person name="Kawai M."/>
            <person name="Futagami T."/>
            <person name="Toyoda A."/>
            <person name="Takaki Y."/>
            <person name="Nishi S."/>
            <person name="Hori S."/>
            <person name="Arai W."/>
            <person name="Tsubouchi T."/>
            <person name="Morono Y."/>
            <person name="Uchiyama I."/>
            <person name="Ito T."/>
            <person name="Fujiyama A."/>
            <person name="Inagaki F."/>
            <person name="Takami H."/>
        </authorList>
    </citation>
    <scope>NUCLEOTIDE SEQUENCE</scope>
    <source>
        <strain evidence="1">Expedition CK06-06</strain>
    </source>
</reference>
<dbReference type="Gene3D" id="3.40.50.150">
    <property type="entry name" value="Vaccinia Virus protein VP39"/>
    <property type="match status" value="1"/>
</dbReference>
<comment type="caution">
    <text evidence="1">The sequence shown here is derived from an EMBL/GenBank/DDBJ whole genome shotgun (WGS) entry which is preliminary data.</text>
</comment>
<dbReference type="AlphaFoldDB" id="X0ZGY0"/>
<accession>X0ZGY0</accession>
<feature type="non-terminal residue" evidence="1">
    <location>
        <position position="1"/>
    </location>
</feature>
<sequence length="98" mass="11020">VTKSGGRLVVGVLNRRGPWAARRKRSRSPLWADARFFGWRELQARLETYGNVRGRRALFVPPQLAWVPLPLLGLIEALGGCLARPWGAFIAMRLDIGR</sequence>